<dbReference type="Pfam" id="PF00188">
    <property type="entry name" value="CAP"/>
    <property type="match status" value="1"/>
</dbReference>
<dbReference type="Proteomes" id="UP000054988">
    <property type="component" value="Unassembled WGS sequence"/>
</dbReference>
<protein>
    <submittedName>
        <fullName evidence="4">Pathogenesis-related protein 1</fullName>
    </submittedName>
    <submittedName>
        <fullName evidence="3">Putative PR-1 protein</fullName>
    </submittedName>
</protein>
<dbReference type="EMBL" id="MW659443">
    <property type="protein sequence ID" value="QVT77624.1"/>
    <property type="molecule type" value="Genomic_DNA"/>
</dbReference>
<organism evidence="3 5">
    <name type="scientific">Moniliophthora roreri</name>
    <name type="common">Frosty pod rot fungus</name>
    <name type="synonym">Monilia roreri</name>
    <dbReference type="NCBI Taxonomy" id="221103"/>
    <lineage>
        <taxon>Eukaryota</taxon>
        <taxon>Fungi</taxon>
        <taxon>Dikarya</taxon>
        <taxon>Basidiomycota</taxon>
        <taxon>Agaricomycotina</taxon>
        <taxon>Agaricomycetes</taxon>
        <taxon>Agaricomycetidae</taxon>
        <taxon>Agaricales</taxon>
        <taxon>Marasmiineae</taxon>
        <taxon>Marasmiaceae</taxon>
        <taxon>Moniliophthora</taxon>
    </lineage>
</organism>
<dbReference type="PRINTS" id="PR00837">
    <property type="entry name" value="V5TPXLIKE"/>
</dbReference>
<evidence type="ECO:0000313" key="3">
    <source>
        <dbReference type="EMBL" id="KTB46337.1"/>
    </source>
</evidence>
<reference evidence="4" key="2">
    <citation type="journal article" date="2021" name="BMC Ecol Evol">
        <title>Adaptive evolution of Moniliophthora PR-1 proteins towards its pathogenic lifestyle.</title>
        <authorList>
            <person name="Vasconcelos A.A."/>
            <person name="Jose J."/>
            <person name="Tokimatu P.M."/>
            <person name="Camargo A.P."/>
            <person name="Teixeira P.J.P.L."/>
            <person name="Thomazella D.P.T."/>
            <person name="do Prado P.F.V."/>
            <person name="Fiorin G.L."/>
            <person name="Costa J.L."/>
            <person name="Figueira A."/>
            <person name="Carazzolle M.F."/>
            <person name="Pereira G.A.G."/>
            <person name="Baroni R.M."/>
        </authorList>
    </citation>
    <scope>NUCLEOTIDE SEQUENCE</scope>
</reference>
<dbReference type="EMBL" id="MW659442">
    <property type="protein sequence ID" value="QVT77623.1"/>
    <property type="molecule type" value="Genomic_DNA"/>
</dbReference>
<dbReference type="InterPro" id="IPR035940">
    <property type="entry name" value="CAP_sf"/>
</dbReference>
<dbReference type="EMBL" id="LATX01000404">
    <property type="protein sequence ID" value="KTB46337.1"/>
    <property type="molecule type" value="Genomic_DNA"/>
</dbReference>
<dbReference type="eggNOG" id="KOG3017">
    <property type="taxonomic scope" value="Eukaryota"/>
</dbReference>
<reference evidence="3 5" key="1">
    <citation type="submission" date="2015-12" db="EMBL/GenBank/DDBJ databases">
        <title>Draft genome sequence of Moniliophthora roreri, the causal agent of frosty pod rot of cacao.</title>
        <authorList>
            <person name="Aime M.C."/>
            <person name="Diaz-Valderrama J.R."/>
            <person name="Kijpornyongpan T."/>
            <person name="Phillips-Mora W."/>
        </authorList>
    </citation>
    <scope>NUCLEOTIDE SEQUENCE [LARGE SCALE GENOMIC DNA]</scope>
    <source>
        <strain evidence="3 5">MCA 2952</strain>
    </source>
</reference>
<feature type="signal peptide" evidence="1">
    <location>
        <begin position="1"/>
        <end position="23"/>
    </location>
</feature>
<dbReference type="InterPro" id="IPR014044">
    <property type="entry name" value="CAP_dom"/>
</dbReference>
<evidence type="ECO:0000313" key="4">
    <source>
        <dbReference type="EMBL" id="QVT77623.1"/>
    </source>
</evidence>
<dbReference type="GO" id="GO:0005576">
    <property type="term" value="C:extracellular region"/>
    <property type="evidence" value="ECO:0007669"/>
    <property type="project" value="InterPro"/>
</dbReference>
<dbReference type="AlphaFoldDB" id="A0A0W0GCP6"/>
<dbReference type="SUPFAM" id="SSF55797">
    <property type="entry name" value="PR-1-like"/>
    <property type="match status" value="1"/>
</dbReference>
<feature type="domain" description="SCP" evidence="2">
    <location>
        <begin position="26"/>
        <end position="151"/>
    </location>
</feature>
<keyword evidence="1" id="KW-0732">Signal</keyword>
<gene>
    <name evidence="3" type="ORF">WG66_1085</name>
</gene>
<evidence type="ECO:0000256" key="1">
    <source>
        <dbReference type="SAM" id="SignalP"/>
    </source>
</evidence>
<dbReference type="SMART" id="SM00198">
    <property type="entry name" value="SCP"/>
    <property type="match status" value="1"/>
</dbReference>
<dbReference type="PROSITE" id="PS01010">
    <property type="entry name" value="CRISP_2"/>
    <property type="match status" value="1"/>
</dbReference>
<evidence type="ECO:0000259" key="2">
    <source>
        <dbReference type="SMART" id="SM00198"/>
    </source>
</evidence>
<feature type="chain" id="PRO_5041794204" evidence="1">
    <location>
        <begin position="24"/>
        <end position="159"/>
    </location>
</feature>
<dbReference type="InterPro" id="IPR018244">
    <property type="entry name" value="Allrgn_V5/Tpx1_CS"/>
</dbReference>
<evidence type="ECO:0000313" key="5">
    <source>
        <dbReference type="Proteomes" id="UP000054988"/>
    </source>
</evidence>
<dbReference type="PANTHER" id="PTHR10334">
    <property type="entry name" value="CYSTEINE-RICH SECRETORY PROTEIN-RELATED"/>
    <property type="match status" value="1"/>
</dbReference>
<name>A0A0W0GCP6_MONRR</name>
<reference evidence="4" key="3">
    <citation type="submission" date="2021-02" db="EMBL/GenBank/DDBJ databases">
        <authorList>
            <person name="de Vasconcelos A.A."/>
            <person name="Jose J."/>
            <person name="Tokimatu P.M."/>
            <person name="Camargo A.P."/>
            <person name="Teixeira P.J.P.L."/>
            <person name="Thomazzella D.P.T."/>
            <person name="Prado P.F.V."/>
            <person name="Fiorin G.L."/>
            <person name="Carazzolle M.F."/>
            <person name="Pereira G.A.G."/>
            <person name="Baroni R.M."/>
        </authorList>
    </citation>
    <scope>NUCLEOTIDE SEQUENCE</scope>
</reference>
<dbReference type="InterPro" id="IPR001283">
    <property type="entry name" value="CRISP-related"/>
</dbReference>
<proteinExistence type="predicted"/>
<sequence>MYTSILLLIFASLSLTLVAPTAAGGNDDEAFLRGHNAERAKHGADKLKWDPELASAAAEWAKECKLEVLYHDNYNQNIAQKEGKLTAVEVLEFFRSFKKEYDPKNPQGIPWTQMVWKGTNCLGCGKADCQVDGKAITYYVCNYSPPGNYKGEFGENVQP</sequence>
<dbReference type="Gene3D" id="3.40.33.10">
    <property type="entry name" value="CAP"/>
    <property type="match status" value="1"/>
</dbReference>
<dbReference type="EMBL" id="MW659444">
    <property type="protein sequence ID" value="QVT77625.1"/>
    <property type="molecule type" value="Genomic_DNA"/>
</dbReference>
<accession>A0A0W0GCP6</accession>